<proteinExistence type="predicted"/>
<protein>
    <submittedName>
        <fullName evidence="1">Uncharacterized protein</fullName>
    </submittedName>
</protein>
<keyword evidence="2" id="KW-1185">Reference proteome</keyword>
<dbReference type="EMBL" id="CM055757">
    <property type="protein sequence ID" value="KAJ7989182.1"/>
    <property type="molecule type" value="Genomic_DNA"/>
</dbReference>
<accession>A0ACC2FCU4</accession>
<dbReference type="Proteomes" id="UP001157502">
    <property type="component" value="Chromosome 30"/>
</dbReference>
<evidence type="ECO:0000313" key="2">
    <source>
        <dbReference type="Proteomes" id="UP001157502"/>
    </source>
</evidence>
<evidence type="ECO:0000313" key="1">
    <source>
        <dbReference type="EMBL" id="KAJ7989182.1"/>
    </source>
</evidence>
<organism evidence="1 2">
    <name type="scientific">Dallia pectoralis</name>
    <name type="common">Alaska blackfish</name>
    <dbReference type="NCBI Taxonomy" id="75939"/>
    <lineage>
        <taxon>Eukaryota</taxon>
        <taxon>Metazoa</taxon>
        <taxon>Chordata</taxon>
        <taxon>Craniata</taxon>
        <taxon>Vertebrata</taxon>
        <taxon>Euteleostomi</taxon>
        <taxon>Actinopterygii</taxon>
        <taxon>Neopterygii</taxon>
        <taxon>Teleostei</taxon>
        <taxon>Protacanthopterygii</taxon>
        <taxon>Esociformes</taxon>
        <taxon>Umbridae</taxon>
        <taxon>Dallia</taxon>
    </lineage>
</organism>
<sequence>MQKCSPSAGVVGYVRTRPAPPVQPPRLVKCSPAAALTRLWVLLVLLELSAPPLPGVIFNISSAILLIPHLHALAAPRAFGPVHEPRGHGERRQEVMRIQM</sequence>
<name>A0ACC2FCU4_DALPE</name>
<gene>
    <name evidence="1" type="ORF">DPEC_G00316860</name>
</gene>
<comment type="caution">
    <text evidence="1">The sequence shown here is derived from an EMBL/GenBank/DDBJ whole genome shotgun (WGS) entry which is preliminary data.</text>
</comment>
<reference evidence="1" key="1">
    <citation type="submission" date="2021-05" db="EMBL/GenBank/DDBJ databases">
        <authorList>
            <person name="Pan Q."/>
            <person name="Jouanno E."/>
            <person name="Zahm M."/>
            <person name="Klopp C."/>
            <person name="Cabau C."/>
            <person name="Louis A."/>
            <person name="Berthelot C."/>
            <person name="Parey E."/>
            <person name="Roest Crollius H."/>
            <person name="Montfort J."/>
            <person name="Robinson-Rechavi M."/>
            <person name="Bouchez O."/>
            <person name="Lampietro C."/>
            <person name="Lopez Roques C."/>
            <person name="Donnadieu C."/>
            <person name="Postlethwait J."/>
            <person name="Bobe J."/>
            <person name="Dillon D."/>
            <person name="Chandos A."/>
            <person name="von Hippel F."/>
            <person name="Guiguen Y."/>
        </authorList>
    </citation>
    <scope>NUCLEOTIDE SEQUENCE</scope>
    <source>
        <strain evidence="1">YG-Jan2019</strain>
    </source>
</reference>